<dbReference type="Gene3D" id="3.40.50.1110">
    <property type="entry name" value="SGNH hydrolase"/>
    <property type="match status" value="1"/>
</dbReference>
<dbReference type="SUPFAM" id="SSF52266">
    <property type="entry name" value="SGNH hydrolase"/>
    <property type="match status" value="1"/>
</dbReference>
<dbReference type="CDD" id="cd01822">
    <property type="entry name" value="Lysophospholipase_L1_like"/>
    <property type="match status" value="1"/>
</dbReference>
<evidence type="ECO:0000259" key="1">
    <source>
        <dbReference type="Pfam" id="PF13472"/>
    </source>
</evidence>
<dbReference type="Pfam" id="PF13472">
    <property type="entry name" value="Lipase_GDSL_2"/>
    <property type="match status" value="1"/>
</dbReference>
<dbReference type="InterPro" id="IPR051532">
    <property type="entry name" value="Ester_Hydrolysis_Enzymes"/>
</dbReference>
<feature type="domain" description="SGNH hydrolase-type esterase" evidence="1">
    <location>
        <begin position="4"/>
        <end position="146"/>
    </location>
</feature>
<dbReference type="EMBL" id="BLVO01000012">
    <property type="protein sequence ID" value="GFM32695.1"/>
    <property type="molecule type" value="Genomic_DNA"/>
</dbReference>
<keyword evidence="3" id="KW-1185">Reference proteome</keyword>
<dbReference type="InterPro" id="IPR036514">
    <property type="entry name" value="SGNH_hydro_sf"/>
</dbReference>
<comment type="caution">
    <text evidence="2">The sequence shown here is derived from an EMBL/GenBank/DDBJ whole genome shotgun (WGS) entry which is preliminary data.</text>
</comment>
<proteinExistence type="predicted"/>
<dbReference type="PANTHER" id="PTHR30383">
    <property type="entry name" value="THIOESTERASE 1/PROTEASE 1/LYSOPHOSPHOLIPASE L1"/>
    <property type="match status" value="1"/>
</dbReference>
<evidence type="ECO:0000313" key="2">
    <source>
        <dbReference type="EMBL" id="GFM32695.1"/>
    </source>
</evidence>
<accession>A0A7J0BHV5</accession>
<protein>
    <submittedName>
        <fullName evidence="2">Arylesterase</fullName>
    </submittedName>
</protein>
<organism evidence="2 3">
    <name type="scientific">Desulfovibrio subterraneus</name>
    <dbReference type="NCBI Taxonomy" id="2718620"/>
    <lineage>
        <taxon>Bacteria</taxon>
        <taxon>Pseudomonadati</taxon>
        <taxon>Thermodesulfobacteriota</taxon>
        <taxon>Desulfovibrionia</taxon>
        <taxon>Desulfovibrionales</taxon>
        <taxon>Desulfovibrionaceae</taxon>
        <taxon>Desulfovibrio</taxon>
    </lineage>
</organism>
<dbReference type="InterPro" id="IPR013830">
    <property type="entry name" value="SGNH_hydro"/>
</dbReference>
<dbReference type="AlphaFoldDB" id="A0A7J0BHV5"/>
<gene>
    <name evidence="2" type="ORF">DSM101010T_10600</name>
</gene>
<sequence length="162" mass="17270">MFSFPVVLERQLRERGHAVRVTNAGVSGDTSAGGAARISWALADKPDILILELGANDALQGLSPEHTKRNLADIIRACQAQGVRVLLAGMHAPRNLGPEYAAAFDAVYPALVQEFGVAFHPFFLEGVALDASLNQQDGMHPNAAGVEVVVRNIVPAVERLLP</sequence>
<reference evidence="2 3" key="1">
    <citation type="submission" date="2020-05" db="EMBL/GenBank/DDBJ databases">
        <title>Draft genome sequence of Desulfovibrio sp. strain HN2T.</title>
        <authorList>
            <person name="Ueno A."/>
            <person name="Tamazawa S."/>
            <person name="Tamamura S."/>
            <person name="Murakami T."/>
            <person name="Kiyama T."/>
            <person name="Inomata H."/>
            <person name="Amano Y."/>
            <person name="Miyakawa K."/>
            <person name="Tamaki H."/>
            <person name="Naganuma T."/>
            <person name="Kaneko K."/>
        </authorList>
    </citation>
    <scope>NUCLEOTIDE SEQUENCE [LARGE SCALE GENOMIC DNA]</scope>
    <source>
        <strain evidence="2 3">HN2</strain>
    </source>
</reference>
<dbReference type="PANTHER" id="PTHR30383:SF24">
    <property type="entry name" value="THIOESTERASE 1_PROTEASE 1_LYSOPHOSPHOLIPASE L1"/>
    <property type="match status" value="1"/>
</dbReference>
<dbReference type="GO" id="GO:0004622">
    <property type="term" value="F:phosphatidylcholine lysophospholipase activity"/>
    <property type="evidence" value="ECO:0007669"/>
    <property type="project" value="TreeGrafter"/>
</dbReference>
<dbReference type="Proteomes" id="UP000503840">
    <property type="component" value="Unassembled WGS sequence"/>
</dbReference>
<evidence type="ECO:0000313" key="3">
    <source>
        <dbReference type="Proteomes" id="UP000503840"/>
    </source>
</evidence>
<name>A0A7J0BHV5_9BACT</name>